<dbReference type="EMBL" id="BAAAPC010000016">
    <property type="protein sequence ID" value="GAA2005777.1"/>
    <property type="molecule type" value="Genomic_DNA"/>
</dbReference>
<dbReference type="SMART" id="SM00028">
    <property type="entry name" value="TPR"/>
    <property type="match status" value="1"/>
</dbReference>
<dbReference type="PROSITE" id="PS50005">
    <property type="entry name" value="TPR"/>
    <property type="match status" value="1"/>
</dbReference>
<feature type="domain" description="Thioredoxin" evidence="2">
    <location>
        <begin position="94"/>
        <end position="239"/>
    </location>
</feature>
<feature type="repeat" description="TPR" evidence="1">
    <location>
        <begin position="267"/>
        <end position="300"/>
    </location>
</feature>
<evidence type="ECO:0000256" key="1">
    <source>
        <dbReference type="PROSITE-ProRule" id="PRU00339"/>
    </source>
</evidence>
<dbReference type="InterPro" id="IPR000866">
    <property type="entry name" value="AhpC/TSA"/>
</dbReference>
<keyword evidence="4" id="KW-1185">Reference proteome</keyword>
<dbReference type="Proteomes" id="UP001501585">
    <property type="component" value="Unassembled WGS sequence"/>
</dbReference>
<name>A0ABN2TDV2_9ACTN</name>
<dbReference type="SUPFAM" id="SSF52833">
    <property type="entry name" value="Thioredoxin-like"/>
    <property type="match status" value="1"/>
</dbReference>
<dbReference type="RefSeq" id="WP_344102707.1">
    <property type="nucleotide sequence ID" value="NZ_BAAAPC010000016.1"/>
</dbReference>
<evidence type="ECO:0000259" key="2">
    <source>
        <dbReference type="PROSITE" id="PS51352"/>
    </source>
</evidence>
<keyword evidence="1" id="KW-0802">TPR repeat</keyword>
<dbReference type="CDD" id="cd02966">
    <property type="entry name" value="TlpA_like_family"/>
    <property type="match status" value="1"/>
</dbReference>
<reference evidence="3 4" key="1">
    <citation type="journal article" date="2019" name="Int. J. Syst. Evol. Microbiol.">
        <title>The Global Catalogue of Microorganisms (GCM) 10K type strain sequencing project: providing services to taxonomists for standard genome sequencing and annotation.</title>
        <authorList>
            <consortium name="The Broad Institute Genomics Platform"/>
            <consortium name="The Broad Institute Genome Sequencing Center for Infectious Disease"/>
            <person name="Wu L."/>
            <person name="Ma J."/>
        </authorList>
    </citation>
    <scope>NUCLEOTIDE SEQUENCE [LARGE SCALE GENOMIC DNA]</scope>
    <source>
        <strain evidence="3 4">JCM 15313</strain>
    </source>
</reference>
<dbReference type="InterPro" id="IPR050553">
    <property type="entry name" value="Thioredoxin_ResA/DsbE_sf"/>
</dbReference>
<dbReference type="PANTHER" id="PTHR42852">
    <property type="entry name" value="THIOL:DISULFIDE INTERCHANGE PROTEIN DSBE"/>
    <property type="match status" value="1"/>
</dbReference>
<dbReference type="InterPro" id="IPR036249">
    <property type="entry name" value="Thioredoxin-like_sf"/>
</dbReference>
<organism evidence="3 4">
    <name type="scientific">Nocardiopsis rhodophaea</name>
    <dbReference type="NCBI Taxonomy" id="280238"/>
    <lineage>
        <taxon>Bacteria</taxon>
        <taxon>Bacillati</taxon>
        <taxon>Actinomycetota</taxon>
        <taxon>Actinomycetes</taxon>
        <taxon>Streptosporangiales</taxon>
        <taxon>Nocardiopsidaceae</taxon>
        <taxon>Nocardiopsis</taxon>
    </lineage>
</organism>
<dbReference type="Pfam" id="PF00578">
    <property type="entry name" value="AhpC-TSA"/>
    <property type="match status" value="1"/>
</dbReference>
<proteinExistence type="predicted"/>
<accession>A0ABN2TDV2</accession>
<dbReference type="InterPro" id="IPR019734">
    <property type="entry name" value="TPR_rpt"/>
</dbReference>
<dbReference type="InterPro" id="IPR013766">
    <property type="entry name" value="Thioredoxin_domain"/>
</dbReference>
<dbReference type="PROSITE" id="PS51352">
    <property type="entry name" value="THIOREDOXIN_2"/>
    <property type="match status" value="1"/>
</dbReference>
<evidence type="ECO:0000313" key="4">
    <source>
        <dbReference type="Proteomes" id="UP001501585"/>
    </source>
</evidence>
<protein>
    <recommendedName>
        <fullName evidence="2">Thioredoxin domain-containing protein</fullName>
    </recommendedName>
</protein>
<sequence>MRYAVLTNGHPTSIEAEATADGRLLASVAAPVLGWERAPHGWCRGDACVPAAAVAGIEEDGRVDVLAFAEAQGGIAVADHDAGLLAVLPGEDRGPTAGTAPDAELADADGTPHRLSDYRGRKIALVMWASWCGCRYDLPAWEQRHRELADAGFTVISVAMDRSADDARPWIEQAGATHPALIDTAGEVAALYDIINVPTVVWIDEAGRIARPQDSQVATDLFASMNGLSAEESLRALRRWVHEGDTGLSDEETRRRFRVPGRSEQEARGHARIAVELYRRGDTEGAERHYRRAADLAPHDVTIRRGLMSLRGDDPFGDAYFALRDELAAAGIPIYRPLRPADNASAAGEA</sequence>
<dbReference type="Gene3D" id="3.40.30.10">
    <property type="entry name" value="Glutaredoxin"/>
    <property type="match status" value="1"/>
</dbReference>
<comment type="caution">
    <text evidence="3">The sequence shown here is derived from an EMBL/GenBank/DDBJ whole genome shotgun (WGS) entry which is preliminary data.</text>
</comment>
<gene>
    <name evidence="3" type="ORF">GCM10009799_36560</name>
</gene>
<evidence type="ECO:0000313" key="3">
    <source>
        <dbReference type="EMBL" id="GAA2005777.1"/>
    </source>
</evidence>
<dbReference type="PANTHER" id="PTHR42852:SF13">
    <property type="entry name" value="PROTEIN DIPZ"/>
    <property type="match status" value="1"/>
</dbReference>